<dbReference type="HOGENOM" id="CLU_2458377_0_0_1"/>
<evidence type="ECO:0000313" key="1">
    <source>
        <dbReference type="EnsemblPlants" id="OB03G23990.1"/>
    </source>
</evidence>
<reference evidence="1" key="1">
    <citation type="journal article" date="2013" name="Nat. Commun.">
        <title>Whole-genome sequencing of Oryza brachyantha reveals mechanisms underlying Oryza genome evolution.</title>
        <authorList>
            <person name="Chen J."/>
            <person name="Huang Q."/>
            <person name="Gao D."/>
            <person name="Wang J."/>
            <person name="Lang Y."/>
            <person name="Liu T."/>
            <person name="Li B."/>
            <person name="Bai Z."/>
            <person name="Luis Goicoechea J."/>
            <person name="Liang C."/>
            <person name="Chen C."/>
            <person name="Zhang W."/>
            <person name="Sun S."/>
            <person name="Liao Y."/>
            <person name="Zhang X."/>
            <person name="Yang L."/>
            <person name="Song C."/>
            <person name="Wang M."/>
            <person name="Shi J."/>
            <person name="Liu G."/>
            <person name="Liu J."/>
            <person name="Zhou H."/>
            <person name="Zhou W."/>
            <person name="Yu Q."/>
            <person name="An N."/>
            <person name="Chen Y."/>
            <person name="Cai Q."/>
            <person name="Wang B."/>
            <person name="Liu B."/>
            <person name="Min J."/>
            <person name="Huang Y."/>
            <person name="Wu H."/>
            <person name="Li Z."/>
            <person name="Zhang Y."/>
            <person name="Yin Y."/>
            <person name="Song W."/>
            <person name="Jiang J."/>
            <person name="Jackson S.A."/>
            <person name="Wing R.A."/>
            <person name="Wang J."/>
            <person name="Chen M."/>
        </authorList>
    </citation>
    <scope>NUCLEOTIDE SEQUENCE [LARGE SCALE GENOMIC DNA]</scope>
    <source>
        <strain evidence="1">cv. IRGC 101232</strain>
    </source>
</reference>
<proteinExistence type="predicted"/>
<dbReference type="AlphaFoldDB" id="J3LMX3"/>
<dbReference type="Proteomes" id="UP000006038">
    <property type="component" value="Chromosome 3"/>
</dbReference>
<evidence type="ECO:0000313" key="2">
    <source>
        <dbReference type="Proteomes" id="UP000006038"/>
    </source>
</evidence>
<protein>
    <submittedName>
        <fullName evidence="1">Uncharacterized protein</fullName>
    </submittedName>
</protein>
<sequence length="89" mass="10425">MQVLVGQMYRSGYGVNKNEHKIFIGSGMTFLLYRLKFGWRKHHDTDLQSGKLAANAQYLWSVKDTMLVTQIQMILRKQANKHMLLERVI</sequence>
<reference evidence="1" key="2">
    <citation type="submission" date="2013-04" db="UniProtKB">
        <authorList>
            <consortium name="EnsemblPlants"/>
        </authorList>
    </citation>
    <scope>IDENTIFICATION</scope>
</reference>
<name>J3LMX3_ORYBR</name>
<organism evidence="1">
    <name type="scientific">Oryza brachyantha</name>
    <name type="common">malo sina</name>
    <dbReference type="NCBI Taxonomy" id="4533"/>
    <lineage>
        <taxon>Eukaryota</taxon>
        <taxon>Viridiplantae</taxon>
        <taxon>Streptophyta</taxon>
        <taxon>Embryophyta</taxon>
        <taxon>Tracheophyta</taxon>
        <taxon>Spermatophyta</taxon>
        <taxon>Magnoliopsida</taxon>
        <taxon>Liliopsida</taxon>
        <taxon>Poales</taxon>
        <taxon>Poaceae</taxon>
        <taxon>BOP clade</taxon>
        <taxon>Oryzoideae</taxon>
        <taxon>Oryzeae</taxon>
        <taxon>Oryzinae</taxon>
        <taxon>Oryza</taxon>
    </lineage>
</organism>
<keyword evidence="2" id="KW-1185">Reference proteome</keyword>
<dbReference type="EnsemblPlants" id="OB03G23990.1">
    <property type="protein sequence ID" value="OB03G23990.1"/>
    <property type="gene ID" value="OB03G23990"/>
</dbReference>
<dbReference type="Gramene" id="OB03G23990.1">
    <property type="protein sequence ID" value="OB03G23990.1"/>
    <property type="gene ID" value="OB03G23990"/>
</dbReference>
<accession>J3LMX3</accession>